<comment type="caution">
    <text evidence="2">The sequence shown here is derived from an EMBL/GenBank/DDBJ whole genome shotgun (WGS) entry which is preliminary data.</text>
</comment>
<accession>A0ABN1EDL9</accession>
<evidence type="ECO:0000313" key="3">
    <source>
        <dbReference type="Proteomes" id="UP001500729"/>
    </source>
</evidence>
<name>A0ABN1EDL9_SACER</name>
<sequence>MDIYITTPDATVVDVAGEVDDVGPRERGDASQPAGRSPIEVWSPVDSVWRAPVVYLVVGSCSG</sequence>
<reference evidence="2 3" key="1">
    <citation type="journal article" date="2019" name="Int. J. Syst. Evol. Microbiol.">
        <title>The Global Catalogue of Microorganisms (GCM) 10K type strain sequencing project: providing services to taxonomists for standard genome sequencing and annotation.</title>
        <authorList>
            <consortium name="The Broad Institute Genomics Platform"/>
            <consortium name="The Broad Institute Genome Sequencing Center for Infectious Disease"/>
            <person name="Wu L."/>
            <person name="Ma J."/>
        </authorList>
    </citation>
    <scope>NUCLEOTIDE SEQUENCE [LARGE SCALE GENOMIC DNA]</scope>
    <source>
        <strain evidence="2 3">JCM 10303</strain>
    </source>
</reference>
<protein>
    <submittedName>
        <fullName evidence="2">Uncharacterized protein</fullName>
    </submittedName>
</protein>
<feature type="region of interest" description="Disordered" evidence="1">
    <location>
        <begin position="18"/>
        <end position="37"/>
    </location>
</feature>
<proteinExistence type="predicted"/>
<dbReference type="Proteomes" id="UP001500729">
    <property type="component" value="Unassembled WGS sequence"/>
</dbReference>
<organism evidence="2 3">
    <name type="scientific">Saccharopolyspora erythraea</name>
    <name type="common">Streptomyces erythraeus</name>
    <dbReference type="NCBI Taxonomy" id="1836"/>
    <lineage>
        <taxon>Bacteria</taxon>
        <taxon>Bacillati</taxon>
        <taxon>Actinomycetota</taxon>
        <taxon>Actinomycetes</taxon>
        <taxon>Pseudonocardiales</taxon>
        <taxon>Pseudonocardiaceae</taxon>
        <taxon>Saccharopolyspora</taxon>
    </lineage>
</organism>
<evidence type="ECO:0000256" key="1">
    <source>
        <dbReference type="SAM" id="MobiDB-lite"/>
    </source>
</evidence>
<dbReference type="EMBL" id="BAAAGS010000111">
    <property type="protein sequence ID" value="GAA0564458.1"/>
    <property type="molecule type" value="Genomic_DNA"/>
</dbReference>
<gene>
    <name evidence="2" type="ORF">GCM10009533_70590</name>
</gene>
<evidence type="ECO:0000313" key="2">
    <source>
        <dbReference type="EMBL" id="GAA0564458.1"/>
    </source>
</evidence>
<keyword evidence="3" id="KW-1185">Reference proteome</keyword>